<sequence length="72" mass="7781">MHVYAAALLVCAEEGSRLEDSNSCSLNGSLAAPVRLQHDSCDQYPKAYTFISVLPSSSAPSSRFSRSNFLLL</sequence>
<evidence type="ECO:0000313" key="2">
    <source>
        <dbReference type="Proteomes" id="UP000324897"/>
    </source>
</evidence>
<evidence type="ECO:0000313" key="1">
    <source>
        <dbReference type="EMBL" id="TVU46134.1"/>
    </source>
</evidence>
<protein>
    <submittedName>
        <fullName evidence="1">Uncharacterized protein</fullName>
    </submittedName>
</protein>
<keyword evidence="2" id="KW-1185">Reference proteome</keyword>
<organism evidence="1 2">
    <name type="scientific">Eragrostis curvula</name>
    <name type="common">weeping love grass</name>
    <dbReference type="NCBI Taxonomy" id="38414"/>
    <lineage>
        <taxon>Eukaryota</taxon>
        <taxon>Viridiplantae</taxon>
        <taxon>Streptophyta</taxon>
        <taxon>Embryophyta</taxon>
        <taxon>Tracheophyta</taxon>
        <taxon>Spermatophyta</taxon>
        <taxon>Magnoliopsida</taxon>
        <taxon>Liliopsida</taxon>
        <taxon>Poales</taxon>
        <taxon>Poaceae</taxon>
        <taxon>PACMAD clade</taxon>
        <taxon>Chloridoideae</taxon>
        <taxon>Eragrostideae</taxon>
        <taxon>Eragrostidinae</taxon>
        <taxon>Eragrostis</taxon>
    </lineage>
</organism>
<dbReference type="AlphaFoldDB" id="A0A5J9WFU0"/>
<dbReference type="EMBL" id="RWGY01000004">
    <property type="protein sequence ID" value="TVU46134.1"/>
    <property type="molecule type" value="Genomic_DNA"/>
</dbReference>
<accession>A0A5J9WFU0</accession>
<dbReference type="Gramene" id="TVU46134">
    <property type="protein sequence ID" value="TVU46134"/>
    <property type="gene ID" value="EJB05_05652"/>
</dbReference>
<proteinExistence type="predicted"/>
<reference evidence="1 2" key="1">
    <citation type="journal article" date="2019" name="Sci. Rep.">
        <title>A high-quality genome of Eragrostis curvula grass provides insights into Poaceae evolution and supports new strategies to enhance forage quality.</title>
        <authorList>
            <person name="Carballo J."/>
            <person name="Santos B.A.C.M."/>
            <person name="Zappacosta D."/>
            <person name="Garbus I."/>
            <person name="Selva J.P."/>
            <person name="Gallo C.A."/>
            <person name="Diaz A."/>
            <person name="Albertini E."/>
            <person name="Caccamo M."/>
            <person name="Echenique V."/>
        </authorList>
    </citation>
    <scope>NUCLEOTIDE SEQUENCE [LARGE SCALE GENOMIC DNA]</scope>
    <source>
        <strain evidence="2">cv. Victoria</strain>
        <tissue evidence="1">Leaf</tissue>
    </source>
</reference>
<dbReference type="Proteomes" id="UP000324897">
    <property type="component" value="Chromosome 5"/>
</dbReference>
<comment type="caution">
    <text evidence="1">The sequence shown here is derived from an EMBL/GenBank/DDBJ whole genome shotgun (WGS) entry which is preliminary data.</text>
</comment>
<name>A0A5J9WFU0_9POAL</name>
<gene>
    <name evidence="1" type="ORF">EJB05_05652</name>
</gene>